<evidence type="ECO:0000313" key="1">
    <source>
        <dbReference type="EMBL" id="NUB02639.1"/>
    </source>
</evidence>
<comment type="caution">
    <text evidence="1">The sequence shown here is derived from an EMBL/GenBank/DDBJ whole genome shotgun (WGS) entry which is preliminary data.</text>
</comment>
<proteinExistence type="predicted"/>
<dbReference type="Proteomes" id="UP000605086">
    <property type="component" value="Unassembled WGS sequence"/>
</dbReference>
<accession>A0ABX2KMY9</accession>
<sequence>MHHQIVHRAGAERETLWVLLAAGLILATATAAVGLRPAPEAEAALAPHQIDSRTALTAAEQGLHADLKMAAYEIAAEIAALRPADGTSNGRAPSPAELAAQALPPFAADASAAARGGHVWTLAEAGGTVAYAGLSADPGIAGSLVLLLDRQDDGHGDRHGDGHGPGIWLKRAAEAPPARLDEASLAAAGWKRITSTFTAGVTR</sequence>
<organism evidence="1 2">
    <name type="scientific">Azospirillum melinis</name>
    <dbReference type="NCBI Taxonomy" id="328839"/>
    <lineage>
        <taxon>Bacteria</taxon>
        <taxon>Pseudomonadati</taxon>
        <taxon>Pseudomonadota</taxon>
        <taxon>Alphaproteobacteria</taxon>
        <taxon>Rhodospirillales</taxon>
        <taxon>Azospirillaceae</taxon>
        <taxon>Azospirillum</taxon>
    </lineage>
</organism>
<dbReference type="InterPro" id="IPR046160">
    <property type="entry name" value="DUF6162"/>
</dbReference>
<dbReference type="Pfam" id="PF19659">
    <property type="entry name" value="DUF6162"/>
    <property type="match status" value="1"/>
</dbReference>
<evidence type="ECO:0000313" key="2">
    <source>
        <dbReference type="Proteomes" id="UP000605086"/>
    </source>
</evidence>
<evidence type="ECO:0008006" key="3">
    <source>
        <dbReference type="Google" id="ProtNLM"/>
    </source>
</evidence>
<dbReference type="EMBL" id="WHOS01000044">
    <property type="protein sequence ID" value="NUB02639.1"/>
    <property type="molecule type" value="Genomic_DNA"/>
</dbReference>
<dbReference type="RefSeq" id="WP_174473612.1">
    <property type="nucleotide sequence ID" value="NZ_JAGINN010000021.1"/>
</dbReference>
<protein>
    <recommendedName>
        <fullName evidence="3">Anti-sigma factor</fullName>
    </recommendedName>
</protein>
<keyword evidence="2" id="KW-1185">Reference proteome</keyword>
<name>A0ABX2KMY9_9PROT</name>
<reference evidence="1 2" key="1">
    <citation type="submission" date="2019-10" db="EMBL/GenBank/DDBJ databases">
        <title>Genome sequence of Azospirillum melinis.</title>
        <authorList>
            <person name="Ambrosini A."/>
            <person name="Sant'Anna F.H."/>
            <person name="Cassan F.D."/>
            <person name="Souza E.M."/>
            <person name="Passaglia L.M.P."/>
        </authorList>
    </citation>
    <scope>NUCLEOTIDE SEQUENCE [LARGE SCALE GENOMIC DNA]</scope>
    <source>
        <strain evidence="1 2">TMCY0552</strain>
    </source>
</reference>
<gene>
    <name evidence="1" type="ORF">GBZ48_25675</name>
</gene>